<dbReference type="PANTHER" id="PTHR46072">
    <property type="entry name" value="AMIDASE-RELATED-RELATED"/>
    <property type="match status" value="1"/>
</dbReference>
<evidence type="ECO:0000259" key="6">
    <source>
        <dbReference type="Pfam" id="PF01425"/>
    </source>
</evidence>
<evidence type="ECO:0000256" key="1">
    <source>
        <dbReference type="ARBA" id="ARBA00001311"/>
    </source>
</evidence>
<proteinExistence type="inferred from homology"/>
<keyword evidence="8" id="KW-1185">Reference proteome</keyword>
<dbReference type="RefSeq" id="XP_016242832.1">
    <property type="nucleotide sequence ID" value="XM_016398270.1"/>
</dbReference>
<feature type="active site" description="Acyl-ester intermediate" evidence="5">
    <location>
        <position position="236"/>
    </location>
</feature>
<dbReference type="EMBL" id="KN847046">
    <property type="protein sequence ID" value="KIW22616.1"/>
    <property type="molecule type" value="Genomic_DNA"/>
</dbReference>
<evidence type="ECO:0000256" key="2">
    <source>
        <dbReference type="ARBA" id="ARBA00009199"/>
    </source>
</evidence>
<comment type="similarity">
    <text evidence="2">Belongs to the amidase family.</text>
</comment>
<evidence type="ECO:0000313" key="7">
    <source>
        <dbReference type="EMBL" id="KIW22616.1"/>
    </source>
</evidence>
<gene>
    <name evidence="7" type="ORF">PV07_10896</name>
</gene>
<dbReference type="InterPro" id="IPR023631">
    <property type="entry name" value="Amidase_dom"/>
</dbReference>
<accession>A0A0D1Z4T8</accession>
<evidence type="ECO:0000313" key="8">
    <source>
        <dbReference type="Proteomes" id="UP000054466"/>
    </source>
</evidence>
<keyword evidence="4" id="KW-0378">Hydrolase</keyword>
<dbReference type="GeneID" id="27350090"/>
<feature type="active site" description="Charge relay system" evidence="5">
    <location>
        <position position="137"/>
    </location>
</feature>
<dbReference type="VEuPathDB" id="FungiDB:PV07_10896"/>
<dbReference type="PIRSF" id="PIRSF001221">
    <property type="entry name" value="Amidase_fungi"/>
    <property type="match status" value="1"/>
</dbReference>
<dbReference type="InterPro" id="IPR036928">
    <property type="entry name" value="AS_sf"/>
</dbReference>
<dbReference type="InterPro" id="IPR020556">
    <property type="entry name" value="Amidase_CS"/>
</dbReference>
<name>A0A0D1Z4T8_9EURO</name>
<dbReference type="OrthoDB" id="6428749at2759"/>
<dbReference type="HOGENOM" id="CLU_009600_9_2_1"/>
<evidence type="ECO:0000256" key="4">
    <source>
        <dbReference type="ARBA" id="ARBA00022801"/>
    </source>
</evidence>
<dbReference type="Pfam" id="PF01425">
    <property type="entry name" value="Amidase"/>
    <property type="match status" value="1"/>
</dbReference>
<evidence type="ECO:0000256" key="3">
    <source>
        <dbReference type="ARBA" id="ARBA00012922"/>
    </source>
</evidence>
<dbReference type="GO" id="GO:0004040">
    <property type="term" value="F:amidase activity"/>
    <property type="evidence" value="ECO:0007669"/>
    <property type="project" value="UniProtKB-EC"/>
</dbReference>
<evidence type="ECO:0000256" key="5">
    <source>
        <dbReference type="PIRSR" id="PIRSR001221-1"/>
    </source>
</evidence>
<dbReference type="EC" id="3.5.1.4" evidence="3"/>
<dbReference type="PROSITE" id="PS00571">
    <property type="entry name" value="AMIDASES"/>
    <property type="match status" value="1"/>
</dbReference>
<feature type="active site" description="Charge relay system" evidence="5">
    <location>
        <position position="212"/>
    </location>
</feature>
<protein>
    <recommendedName>
        <fullName evidence="3">amidase</fullName>
        <ecNumber evidence="3">3.5.1.4</ecNumber>
    </recommendedName>
</protein>
<comment type="catalytic activity">
    <reaction evidence="1">
        <text>a monocarboxylic acid amide + H2O = a monocarboxylate + NH4(+)</text>
        <dbReference type="Rhea" id="RHEA:12020"/>
        <dbReference type="ChEBI" id="CHEBI:15377"/>
        <dbReference type="ChEBI" id="CHEBI:28938"/>
        <dbReference type="ChEBI" id="CHEBI:35757"/>
        <dbReference type="ChEBI" id="CHEBI:83628"/>
        <dbReference type="EC" id="3.5.1.4"/>
    </reaction>
</comment>
<dbReference type="Proteomes" id="UP000054466">
    <property type="component" value="Unassembled WGS sequence"/>
</dbReference>
<dbReference type="SUPFAM" id="SSF75304">
    <property type="entry name" value="Amidase signature (AS) enzymes"/>
    <property type="match status" value="1"/>
</dbReference>
<organism evidence="7 8">
    <name type="scientific">Cladophialophora immunda</name>
    <dbReference type="NCBI Taxonomy" id="569365"/>
    <lineage>
        <taxon>Eukaryota</taxon>
        <taxon>Fungi</taxon>
        <taxon>Dikarya</taxon>
        <taxon>Ascomycota</taxon>
        <taxon>Pezizomycotina</taxon>
        <taxon>Eurotiomycetes</taxon>
        <taxon>Chaetothyriomycetidae</taxon>
        <taxon>Chaetothyriales</taxon>
        <taxon>Herpotrichiellaceae</taxon>
        <taxon>Cladophialophora</taxon>
    </lineage>
</organism>
<dbReference type="Gene3D" id="3.90.1300.10">
    <property type="entry name" value="Amidase signature (AS) domain"/>
    <property type="match status" value="1"/>
</dbReference>
<dbReference type="AlphaFoldDB" id="A0A0D1Z4T8"/>
<dbReference type="STRING" id="569365.A0A0D1Z4T8"/>
<sequence length="551" mass="60294">MISQHTGNWKTIAQSAQEDLRAKIPSEWRLEDDLITSSISNVSDVISKSKILSESELMMTSVGDATELLVHLRTGEWSAEATMRVFCKRAALAHQLVNCLTAIRFNEAIDAARKLDNHLKSTGSPMGPLHGLPLSVKDHLNVTGERSTGGYCMFADNIATSDSVLVKALQDAGAIVFVKTTMPVTGMIFETISNLWGRTVSPYNRSLTCGGSSGGKGALIALRGSMIGIGSDIGGSIRIPCAFNGIYGLRPTAKRLSFQGGVSVHKGQIAIPAVVGPMAHSVRGLDLFCRVATQAKPWYLDVNVVAMDWKTMPTIGRKLVIGVMKSDGVVRPHPPILDALDKAEATLKAAGHDVIRFEPYQSQRCWDILYPLYYPTGGKEMAAALAVTGEPWPVAAKKMSNAPSLREPTVTELFELHAARDEYKMEYLHHWNSTAQTSDSGQLMDALLCPVSASTSFPHDFLPWWGYTSQFNILDYPGITLPVGVVDKDLHPKDSAYVPMNEIDEENHHLYDPNVYHQMPIALQLVGRPYEDEKLLAVATIIDRELNKGNI</sequence>
<reference evidence="7 8" key="1">
    <citation type="submission" date="2015-01" db="EMBL/GenBank/DDBJ databases">
        <title>The Genome Sequence of Cladophialophora immunda CBS83496.</title>
        <authorList>
            <consortium name="The Broad Institute Genomics Platform"/>
            <person name="Cuomo C."/>
            <person name="de Hoog S."/>
            <person name="Gorbushina A."/>
            <person name="Stielow B."/>
            <person name="Teixiera M."/>
            <person name="Abouelleil A."/>
            <person name="Chapman S.B."/>
            <person name="Priest M."/>
            <person name="Young S.K."/>
            <person name="Wortman J."/>
            <person name="Nusbaum C."/>
            <person name="Birren B."/>
        </authorList>
    </citation>
    <scope>NUCLEOTIDE SEQUENCE [LARGE SCALE GENOMIC DNA]</scope>
    <source>
        <strain evidence="7 8">CBS 83496</strain>
    </source>
</reference>
<feature type="domain" description="Amidase" evidence="6">
    <location>
        <begin position="83"/>
        <end position="536"/>
    </location>
</feature>